<reference evidence="1 2" key="1">
    <citation type="journal article" date="2017" name="BMC Genomics">
        <title>Genome sequencing of 39 Akkermansia muciniphila isolates reveals its population structure, genomic and functional diverisity, and global distribution in mammalian gut microbiotas.</title>
        <authorList>
            <person name="Guo X."/>
            <person name="Li S."/>
            <person name="Zhang J."/>
            <person name="Wu F."/>
            <person name="Li X."/>
            <person name="Wu D."/>
            <person name="Zhang M."/>
            <person name="Ou Z."/>
            <person name="Jie Z."/>
            <person name="Yan Q."/>
            <person name="Li P."/>
            <person name="Yi J."/>
            <person name="Peng Y."/>
        </authorList>
    </citation>
    <scope>NUCLEOTIDE SEQUENCE [LARGE SCALE GENOMIC DNA]</scope>
    <source>
        <strain evidence="1 2">GP24</strain>
    </source>
</reference>
<dbReference type="Proteomes" id="UP000236000">
    <property type="component" value="Unassembled WGS sequence"/>
</dbReference>
<comment type="caution">
    <text evidence="1">The sequence shown here is derived from an EMBL/GenBank/DDBJ whole genome shotgun (WGS) entry which is preliminary data.</text>
</comment>
<evidence type="ECO:0000313" key="1">
    <source>
        <dbReference type="EMBL" id="PNC17671.1"/>
    </source>
</evidence>
<protein>
    <submittedName>
        <fullName evidence="1">Uncharacterized protein</fullName>
    </submittedName>
</protein>
<dbReference type="EMBL" id="PJKA01000012">
    <property type="protein sequence ID" value="PNC17671.1"/>
    <property type="molecule type" value="Genomic_DNA"/>
</dbReference>
<evidence type="ECO:0000313" key="2">
    <source>
        <dbReference type="Proteomes" id="UP000236000"/>
    </source>
</evidence>
<organism evidence="1 2">
    <name type="scientific">Akkermansia muciniphila</name>
    <dbReference type="NCBI Taxonomy" id="239935"/>
    <lineage>
        <taxon>Bacteria</taxon>
        <taxon>Pseudomonadati</taxon>
        <taxon>Verrucomicrobiota</taxon>
        <taxon>Verrucomicrobiia</taxon>
        <taxon>Verrucomicrobiales</taxon>
        <taxon>Akkermansiaceae</taxon>
        <taxon>Akkermansia</taxon>
    </lineage>
</organism>
<dbReference type="AlphaFoldDB" id="A0A2N8HCQ1"/>
<name>A0A2N8HCQ1_9BACT</name>
<sequence>MKNILFLTGNDERQKVERNPTFQQKGVPMHTAHLITLTIAAISVMGCNPKETVNALTSDQNVTQQMAVRFAENMVGLPRALVVSDARKAAPGDKVTVKGAVIGDEPVFSKNIASFTIGDPAQLLTNMKERGVWSTGTVPVEIRKNNTMTVQFVDDQGQPIKHSAKGVNGLKERDAVIITGTIDPHSTPENPVLNIESIVVE</sequence>
<proteinExistence type="predicted"/>
<accession>A0A2N8HCQ1</accession>
<gene>
    <name evidence="1" type="ORF">CXU22_07930</name>
</gene>